<dbReference type="Proteomes" id="UP001497700">
    <property type="component" value="Unassembled WGS sequence"/>
</dbReference>
<accession>A0ACB9ZCA4</accession>
<protein>
    <submittedName>
        <fullName evidence="1">Uncharacterized protein</fullName>
    </submittedName>
</protein>
<gene>
    <name evidence="1" type="ORF">F4820DRAFT_124637</name>
</gene>
<sequence>MALSSVTTVGTSPTYVTTTVSSPTTTYPTTISSSVAIVDIYTKLPDQPNYVFESKEWWSFPASTTSTTSSPSHTTVSSTTSTSISTGGLSSPSPVPTNAAQPAQAFSNSDLSRGAIAGIAVGCAVAGLVIGVIAGCFLLRRRRRPGPEIGYHTTQLVSQEKPLQEIVTDKLELDQFLLDSTPDAEIRAELRSLNHLLQQHVESNYHLQSVSCSVDDLSQALLRLGLGQGGAMTTTKLASLSLDPTNRYNAIQHVISRVAFASIAFDEPSPFSLLPQPVFLFVSMIPAVESRRGNTDAVNTALTRWRQLSAFLLHPERSDRIPLTPPEDISTHKAQQLAVNLDAFLQHFVAGSREDRYEQENHLREVIAECTTFGYRLFSQPSEYRFRFEDGVNPTSIVICPGLDKISDEEGRRYPPPTQPIVAPVVESVELRI</sequence>
<reference evidence="1 2" key="1">
    <citation type="journal article" date="2022" name="New Phytol.">
        <title>Ecological generalism drives hyperdiversity of secondary metabolite gene clusters in xylarialean endophytes.</title>
        <authorList>
            <person name="Franco M.E.E."/>
            <person name="Wisecaver J.H."/>
            <person name="Arnold A.E."/>
            <person name="Ju Y.M."/>
            <person name="Slot J.C."/>
            <person name="Ahrendt S."/>
            <person name="Moore L.P."/>
            <person name="Eastman K.E."/>
            <person name="Scott K."/>
            <person name="Konkel Z."/>
            <person name="Mondo S.J."/>
            <person name="Kuo A."/>
            <person name="Hayes R.D."/>
            <person name="Haridas S."/>
            <person name="Andreopoulos B."/>
            <person name="Riley R."/>
            <person name="LaButti K."/>
            <person name="Pangilinan J."/>
            <person name="Lipzen A."/>
            <person name="Amirebrahimi M."/>
            <person name="Yan J."/>
            <person name="Adam C."/>
            <person name="Keymanesh K."/>
            <person name="Ng V."/>
            <person name="Louie K."/>
            <person name="Northen T."/>
            <person name="Drula E."/>
            <person name="Henrissat B."/>
            <person name="Hsieh H.M."/>
            <person name="Youens-Clark K."/>
            <person name="Lutzoni F."/>
            <person name="Miadlikowska J."/>
            <person name="Eastwood D.C."/>
            <person name="Hamelin R.C."/>
            <person name="Grigoriev I.V."/>
            <person name="U'Ren J.M."/>
        </authorList>
    </citation>
    <scope>NUCLEOTIDE SEQUENCE [LARGE SCALE GENOMIC DNA]</scope>
    <source>
        <strain evidence="1 2">CBS 119005</strain>
    </source>
</reference>
<organism evidence="1 2">
    <name type="scientific">Hypoxylon rubiginosum</name>
    <dbReference type="NCBI Taxonomy" id="110542"/>
    <lineage>
        <taxon>Eukaryota</taxon>
        <taxon>Fungi</taxon>
        <taxon>Dikarya</taxon>
        <taxon>Ascomycota</taxon>
        <taxon>Pezizomycotina</taxon>
        <taxon>Sordariomycetes</taxon>
        <taxon>Xylariomycetidae</taxon>
        <taxon>Xylariales</taxon>
        <taxon>Hypoxylaceae</taxon>
        <taxon>Hypoxylon</taxon>
    </lineage>
</organism>
<evidence type="ECO:0000313" key="1">
    <source>
        <dbReference type="EMBL" id="KAI4868415.1"/>
    </source>
</evidence>
<keyword evidence="2" id="KW-1185">Reference proteome</keyword>
<name>A0ACB9ZCA4_9PEZI</name>
<dbReference type="EMBL" id="MU393438">
    <property type="protein sequence ID" value="KAI4868415.1"/>
    <property type="molecule type" value="Genomic_DNA"/>
</dbReference>
<evidence type="ECO:0000313" key="2">
    <source>
        <dbReference type="Proteomes" id="UP001497700"/>
    </source>
</evidence>
<comment type="caution">
    <text evidence="1">The sequence shown here is derived from an EMBL/GenBank/DDBJ whole genome shotgun (WGS) entry which is preliminary data.</text>
</comment>
<proteinExistence type="predicted"/>